<dbReference type="CDD" id="cd00570">
    <property type="entry name" value="GST_N_family"/>
    <property type="match status" value="1"/>
</dbReference>
<dbReference type="EMBL" id="QEAO01000048">
    <property type="protein sequence ID" value="TPX31266.1"/>
    <property type="molecule type" value="Genomic_DNA"/>
</dbReference>
<feature type="compositionally biased region" description="Polar residues" evidence="1">
    <location>
        <begin position="284"/>
        <end position="301"/>
    </location>
</feature>
<dbReference type="RefSeq" id="XP_031022738.1">
    <property type="nucleotide sequence ID" value="XM_031171316.1"/>
</dbReference>
<evidence type="ECO:0000313" key="4">
    <source>
        <dbReference type="EMBL" id="TPX31266.1"/>
    </source>
</evidence>
<evidence type="ECO:0000259" key="3">
    <source>
        <dbReference type="PROSITE" id="PS50405"/>
    </source>
</evidence>
<comment type="caution">
    <text evidence="4">The sequence shown here is derived from an EMBL/GenBank/DDBJ whole genome shotgun (WGS) entry which is preliminary data.</text>
</comment>
<proteinExistence type="predicted"/>
<dbReference type="Pfam" id="PF13417">
    <property type="entry name" value="GST_N_3"/>
    <property type="match status" value="1"/>
</dbReference>
<dbReference type="PROSITE" id="PS50405">
    <property type="entry name" value="GST_CTER"/>
    <property type="match status" value="1"/>
</dbReference>
<evidence type="ECO:0000259" key="2">
    <source>
        <dbReference type="PROSITE" id="PS50404"/>
    </source>
</evidence>
<sequence length="496" mass="54973">MGVRLLHAPLSPYGVKVKLALYLKDVPFTIENTMPTSLAKSNPRAEVPILLDGELVIYDSGVIVNYLEDKYPSPSLFPKSAAQRAKCRIVADVCDTTIEAIFWGMNEILAFKRASGEQRDKMLATARQQADQYFDWLSAQLGNDEWFGGEDFGYADISVVPQVITASAFRITPKPGSNLAKWWVRAQKRTSVARVLAETIGERDTMKRAAASAATNTSFKRQYRDHRLEWMVRSGGASILMEGLKKGNVRFTSDEAFGAGVGSAFSLLRDFLNTTRRRNDQTDNYKSSSSPSQAQDGTLDTSTISKRKPLFGLFVSSATETADTTADGLSSLSLPLSITSSSTSSSTEIESPSQRPKSILKNHSSTPSLQSSDTSSSDTLQKSMNRTRTTRWLDLQKRQNYTTNDQSSHDYYKNKTEADHHMDKETLKARQVGSVSEGCSILNPSQGCKKSPCLSMSSAGHNSHKNRNSRLPYTPRMSLDPAKVHHPRLRRMQQTL</sequence>
<feature type="region of interest" description="Disordered" evidence="1">
    <location>
        <begin position="278"/>
        <end position="301"/>
    </location>
</feature>
<dbReference type="PANTHER" id="PTHR43968:SF6">
    <property type="entry name" value="GLUTATHIONE S-TRANSFERASE OMEGA"/>
    <property type="match status" value="1"/>
</dbReference>
<dbReference type="PANTHER" id="PTHR43968">
    <property type="match status" value="1"/>
</dbReference>
<dbReference type="Pfam" id="PF13410">
    <property type="entry name" value="GST_C_2"/>
    <property type="match status" value="1"/>
</dbReference>
<evidence type="ECO:0008006" key="6">
    <source>
        <dbReference type="Google" id="ProtNLM"/>
    </source>
</evidence>
<evidence type="ECO:0000313" key="5">
    <source>
        <dbReference type="Proteomes" id="UP000319731"/>
    </source>
</evidence>
<dbReference type="InterPro" id="IPR040079">
    <property type="entry name" value="Glutathione_S-Trfase"/>
</dbReference>
<dbReference type="SUPFAM" id="SSF47616">
    <property type="entry name" value="GST C-terminal domain-like"/>
    <property type="match status" value="1"/>
</dbReference>
<dbReference type="STRING" id="1806994.A0A507BZU5"/>
<dbReference type="OrthoDB" id="249703at2759"/>
<gene>
    <name evidence="4" type="ORF">SmJEL517_g05390</name>
</gene>
<feature type="compositionally biased region" description="Low complexity" evidence="1">
    <location>
        <begin position="364"/>
        <end position="383"/>
    </location>
</feature>
<feature type="domain" description="GST C-terminal" evidence="3">
    <location>
        <begin position="80"/>
        <end position="213"/>
    </location>
</feature>
<evidence type="ECO:0000256" key="1">
    <source>
        <dbReference type="SAM" id="MobiDB-lite"/>
    </source>
</evidence>
<dbReference type="InterPro" id="IPR050983">
    <property type="entry name" value="GST_Omega/HSP26"/>
</dbReference>
<dbReference type="SFLD" id="SFLDS00019">
    <property type="entry name" value="Glutathione_Transferase_(cytos"/>
    <property type="match status" value="1"/>
</dbReference>
<dbReference type="AlphaFoldDB" id="A0A507BZU5"/>
<dbReference type="InterPro" id="IPR010987">
    <property type="entry name" value="Glutathione-S-Trfase_C-like"/>
</dbReference>
<dbReference type="InterPro" id="IPR036282">
    <property type="entry name" value="Glutathione-S-Trfase_C_sf"/>
</dbReference>
<dbReference type="InterPro" id="IPR004045">
    <property type="entry name" value="Glutathione_S-Trfase_N"/>
</dbReference>
<dbReference type="CDD" id="cd00299">
    <property type="entry name" value="GST_C_family"/>
    <property type="match status" value="1"/>
</dbReference>
<dbReference type="Gene3D" id="1.20.1050.10">
    <property type="match status" value="1"/>
</dbReference>
<dbReference type="PROSITE" id="PS50404">
    <property type="entry name" value="GST_NTER"/>
    <property type="match status" value="1"/>
</dbReference>
<dbReference type="GO" id="GO:0005737">
    <property type="term" value="C:cytoplasm"/>
    <property type="evidence" value="ECO:0007669"/>
    <property type="project" value="TreeGrafter"/>
</dbReference>
<feature type="region of interest" description="Disordered" evidence="1">
    <location>
        <begin position="325"/>
        <end position="411"/>
    </location>
</feature>
<dbReference type="SFLD" id="SFLDG00358">
    <property type="entry name" value="Main_(cytGST)"/>
    <property type="match status" value="1"/>
</dbReference>
<dbReference type="SUPFAM" id="SSF52833">
    <property type="entry name" value="Thioredoxin-like"/>
    <property type="match status" value="1"/>
</dbReference>
<dbReference type="Proteomes" id="UP000319731">
    <property type="component" value="Unassembled WGS sequence"/>
</dbReference>
<dbReference type="Gene3D" id="3.40.30.10">
    <property type="entry name" value="Glutaredoxin"/>
    <property type="match status" value="1"/>
</dbReference>
<feature type="domain" description="GST N-terminal" evidence="2">
    <location>
        <begin position="1"/>
        <end position="75"/>
    </location>
</feature>
<keyword evidence="5" id="KW-1185">Reference proteome</keyword>
<feature type="region of interest" description="Disordered" evidence="1">
    <location>
        <begin position="455"/>
        <end position="480"/>
    </location>
</feature>
<name>A0A507BZU5_9FUNG</name>
<reference evidence="4 5" key="1">
    <citation type="journal article" date="2019" name="Sci. Rep.">
        <title>Comparative genomics of chytrid fungi reveal insights into the obligate biotrophic and pathogenic lifestyle of Synchytrium endobioticum.</title>
        <authorList>
            <person name="van de Vossenberg B.T.L.H."/>
            <person name="Warris S."/>
            <person name="Nguyen H.D.T."/>
            <person name="van Gent-Pelzer M.P.E."/>
            <person name="Joly D.L."/>
            <person name="van de Geest H.C."/>
            <person name="Bonants P.J.M."/>
            <person name="Smith D.S."/>
            <person name="Levesque C.A."/>
            <person name="van der Lee T.A.J."/>
        </authorList>
    </citation>
    <scope>NUCLEOTIDE SEQUENCE [LARGE SCALE GENOMIC DNA]</scope>
    <source>
        <strain evidence="4 5">JEL517</strain>
    </source>
</reference>
<accession>A0A507BZU5</accession>
<protein>
    <recommendedName>
        <fullName evidence="6">GST N-terminal domain-containing protein</fullName>
    </recommendedName>
</protein>
<dbReference type="GeneID" id="42006613"/>
<organism evidence="4 5">
    <name type="scientific">Synchytrium microbalum</name>
    <dbReference type="NCBI Taxonomy" id="1806994"/>
    <lineage>
        <taxon>Eukaryota</taxon>
        <taxon>Fungi</taxon>
        <taxon>Fungi incertae sedis</taxon>
        <taxon>Chytridiomycota</taxon>
        <taxon>Chytridiomycota incertae sedis</taxon>
        <taxon>Chytridiomycetes</taxon>
        <taxon>Synchytriales</taxon>
        <taxon>Synchytriaceae</taxon>
        <taxon>Synchytrium</taxon>
    </lineage>
</organism>
<feature type="compositionally biased region" description="Low complexity" evidence="1">
    <location>
        <begin position="325"/>
        <end position="353"/>
    </location>
</feature>
<dbReference type="InterPro" id="IPR036249">
    <property type="entry name" value="Thioredoxin-like_sf"/>
</dbReference>